<evidence type="ECO:0000256" key="3">
    <source>
        <dbReference type="ARBA" id="ARBA00022692"/>
    </source>
</evidence>
<comment type="caution">
    <text evidence="11">The sequence shown here is derived from an EMBL/GenBank/DDBJ whole genome shotgun (WGS) entry which is preliminary data.</text>
</comment>
<keyword evidence="7" id="KW-0472">Membrane</keyword>
<name>A0AAW1Y081_RUBAR</name>
<evidence type="ECO:0000256" key="4">
    <source>
        <dbReference type="ARBA" id="ARBA00022729"/>
    </source>
</evidence>
<evidence type="ECO:0000256" key="6">
    <source>
        <dbReference type="ARBA" id="ARBA00022989"/>
    </source>
</evidence>
<evidence type="ECO:0000259" key="9">
    <source>
        <dbReference type="Pfam" id="PF08263"/>
    </source>
</evidence>
<sequence>MSLCLFLLWLVTIPLLVNSQSNPRGYLLNCGAGPSSKSDVIVGSLKYVTDEGYISVGNTSNIKQEDLVPILTTLRYFPDKSSRKYCYEIPVIKGGKYLVRTTYYYGGFDGGTEPPVFDQIVEGTKWSVVNTTEDFANGLSSYYEVVVLAKGKTLSVCLARNNMTGTNSSPFISALELEYLDDSVYNSTDFNKYALSTVARANFGNPADGDIIGFPDDKFNRLWQPFKDQNPVSSNKGIVTPSDFWNVPPAKVFSNSITASRGKQLQIQWPPVSLPSAAYYIALYFQDNRTPSTFSWRVFNVSVNGKTFYSNVNVSTKGLTVYAAQWPLSGKTQIVLTPGVGIPVGPIINAGEVMQIFPLGGATLPRDVTAMHEVKRNFDSPPADWSGDPCLPEANSWTGVTCSYGKFARVIALNLTSVGLSGSLAPNVVSLTALHHIWLGDNKLTGNIPEMGALKELETLHLENNQLEGPIPESLGKLPKLREVYLQNNKLDGDVPDTLQAKKIKIQ</sequence>
<dbReference type="SUPFAM" id="SSF52058">
    <property type="entry name" value="L domain-like"/>
    <property type="match status" value="1"/>
</dbReference>
<dbReference type="Pfam" id="PF08263">
    <property type="entry name" value="LRRNT_2"/>
    <property type="match status" value="1"/>
</dbReference>
<keyword evidence="4 8" id="KW-0732">Signal</keyword>
<evidence type="ECO:0000313" key="12">
    <source>
        <dbReference type="Proteomes" id="UP001457282"/>
    </source>
</evidence>
<keyword evidence="3" id="KW-0812">Transmembrane</keyword>
<dbReference type="GO" id="GO:0016020">
    <property type="term" value="C:membrane"/>
    <property type="evidence" value="ECO:0007669"/>
    <property type="project" value="UniProtKB-SubCell"/>
</dbReference>
<proteinExistence type="predicted"/>
<feature type="domain" description="Leucine-rich repeat-containing N-terminal plant-type" evidence="9">
    <location>
        <begin position="365"/>
        <end position="403"/>
    </location>
</feature>
<dbReference type="Gene3D" id="3.80.10.10">
    <property type="entry name" value="Ribonuclease Inhibitor"/>
    <property type="match status" value="1"/>
</dbReference>
<evidence type="ECO:0000313" key="11">
    <source>
        <dbReference type="EMBL" id="KAK9942111.1"/>
    </source>
</evidence>
<dbReference type="AlphaFoldDB" id="A0AAW1Y081"/>
<dbReference type="InterPro" id="IPR032675">
    <property type="entry name" value="LRR_dom_sf"/>
</dbReference>
<dbReference type="PANTHER" id="PTHR45631">
    <property type="entry name" value="OS07G0107800 PROTEIN-RELATED"/>
    <property type="match status" value="1"/>
</dbReference>
<dbReference type="InterPro" id="IPR024788">
    <property type="entry name" value="Malectin-like_Carb-bd_dom"/>
</dbReference>
<keyword evidence="12" id="KW-1185">Reference proteome</keyword>
<feature type="signal peptide" evidence="8">
    <location>
        <begin position="1"/>
        <end position="19"/>
    </location>
</feature>
<dbReference type="InterPro" id="IPR025875">
    <property type="entry name" value="Leu-rich_rpt_4"/>
</dbReference>
<keyword evidence="6" id="KW-1133">Transmembrane helix</keyword>
<evidence type="ECO:0000256" key="8">
    <source>
        <dbReference type="SAM" id="SignalP"/>
    </source>
</evidence>
<evidence type="ECO:0000256" key="2">
    <source>
        <dbReference type="ARBA" id="ARBA00022614"/>
    </source>
</evidence>
<keyword evidence="5" id="KW-0677">Repeat</keyword>
<feature type="domain" description="Malectin-like" evidence="10">
    <location>
        <begin position="28"/>
        <end position="355"/>
    </location>
</feature>
<evidence type="ECO:0000256" key="5">
    <source>
        <dbReference type="ARBA" id="ARBA00022737"/>
    </source>
</evidence>
<comment type="subcellular location">
    <subcellularLocation>
        <location evidence="1">Membrane</location>
        <topology evidence="1">Single-pass membrane protein</topology>
    </subcellularLocation>
</comment>
<evidence type="ECO:0000256" key="1">
    <source>
        <dbReference type="ARBA" id="ARBA00004167"/>
    </source>
</evidence>
<organism evidence="11 12">
    <name type="scientific">Rubus argutus</name>
    <name type="common">Southern blackberry</name>
    <dbReference type="NCBI Taxonomy" id="59490"/>
    <lineage>
        <taxon>Eukaryota</taxon>
        <taxon>Viridiplantae</taxon>
        <taxon>Streptophyta</taxon>
        <taxon>Embryophyta</taxon>
        <taxon>Tracheophyta</taxon>
        <taxon>Spermatophyta</taxon>
        <taxon>Magnoliopsida</taxon>
        <taxon>eudicotyledons</taxon>
        <taxon>Gunneridae</taxon>
        <taxon>Pentapetalae</taxon>
        <taxon>rosids</taxon>
        <taxon>fabids</taxon>
        <taxon>Rosales</taxon>
        <taxon>Rosaceae</taxon>
        <taxon>Rosoideae</taxon>
        <taxon>Rosoideae incertae sedis</taxon>
        <taxon>Rubus</taxon>
    </lineage>
</organism>
<keyword evidence="2" id="KW-0433">Leucine-rich repeat</keyword>
<dbReference type="Proteomes" id="UP001457282">
    <property type="component" value="Unassembled WGS sequence"/>
</dbReference>
<dbReference type="EMBL" id="JBEDUW010000002">
    <property type="protein sequence ID" value="KAK9942111.1"/>
    <property type="molecule type" value="Genomic_DNA"/>
</dbReference>
<evidence type="ECO:0000256" key="7">
    <source>
        <dbReference type="ARBA" id="ARBA00023136"/>
    </source>
</evidence>
<dbReference type="InterPro" id="IPR013210">
    <property type="entry name" value="LRR_N_plant-typ"/>
</dbReference>
<feature type="chain" id="PRO_5043329519" evidence="8">
    <location>
        <begin position="20"/>
        <end position="507"/>
    </location>
</feature>
<protein>
    <submittedName>
        <fullName evidence="11">Uncharacterized protein</fullName>
    </submittedName>
</protein>
<dbReference type="Pfam" id="PF12819">
    <property type="entry name" value="Malectin_like"/>
    <property type="match status" value="1"/>
</dbReference>
<accession>A0AAW1Y081</accession>
<dbReference type="Pfam" id="PF12799">
    <property type="entry name" value="LRR_4"/>
    <property type="match status" value="1"/>
</dbReference>
<reference evidence="11 12" key="1">
    <citation type="journal article" date="2023" name="G3 (Bethesda)">
        <title>A chromosome-length genome assembly and annotation of blackberry (Rubus argutus, cv. 'Hillquist').</title>
        <authorList>
            <person name="Bruna T."/>
            <person name="Aryal R."/>
            <person name="Dudchenko O."/>
            <person name="Sargent D.J."/>
            <person name="Mead D."/>
            <person name="Buti M."/>
            <person name="Cavallini A."/>
            <person name="Hytonen T."/>
            <person name="Andres J."/>
            <person name="Pham M."/>
            <person name="Weisz D."/>
            <person name="Mascagni F."/>
            <person name="Usai G."/>
            <person name="Natali L."/>
            <person name="Bassil N."/>
            <person name="Fernandez G.E."/>
            <person name="Lomsadze A."/>
            <person name="Armour M."/>
            <person name="Olukolu B."/>
            <person name="Poorten T."/>
            <person name="Britton C."/>
            <person name="Davik J."/>
            <person name="Ashrafi H."/>
            <person name="Aiden E.L."/>
            <person name="Borodovsky M."/>
            <person name="Worthington M."/>
        </authorList>
    </citation>
    <scope>NUCLEOTIDE SEQUENCE [LARGE SCALE GENOMIC DNA]</scope>
    <source>
        <strain evidence="11">PI 553951</strain>
    </source>
</reference>
<gene>
    <name evidence="11" type="ORF">M0R45_007799</name>
</gene>
<dbReference type="Gene3D" id="2.60.120.430">
    <property type="entry name" value="Galactose-binding lectin"/>
    <property type="match status" value="2"/>
</dbReference>
<dbReference type="PANTHER" id="PTHR45631:SF45">
    <property type="entry name" value="LEUCINE-RICH REPEAT (LRR) FAMILY PROTEIN"/>
    <property type="match status" value="1"/>
</dbReference>
<evidence type="ECO:0000259" key="10">
    <source>
        <dbReference type="Pfam" id="PF12819"/>
    </source>
</evidence>
<dbReference type="FunFam" id="3.80.10.10:FF:000129">
    <property type="entry name" value="Leucine-rich repeat receptor-like kinase"/>
    <property type="match status" value="1"/>
</dbReference>